<keyword evidence="4 10" id="KW-0812">Transmembrane</keyword>
<dbReference type="Gene3D" id="2.40.170.20">
    <property type="entry name" value="TonB-dependent receptor, beta-barrel domain"/>
    <property type="match status" value="1"/>
</dbReference>
<keyword evidence="16" id="KW-1185">Reference proteome</keyword>
<proteinExistence type="inferred from homology"/>
<evidence type="ECO:0000256" key="2">
    <source>
        <dbReference type="ARBA" id="ARBA00022448"/>
    </source>
</evidence>
<dbReference type="RefSeq" id="WP_173778787.1">
    <property type="nucleotide sequence ID" value="NZ_JABSNO010000007.1"/>
</dbReference>
<reference evidence="15" key="1">
    <citation type="submission" date="2020-05" db="EMBL/GenBank/DDBJ databases">
        <title>Genomic Encyclopedia of Type Strains, Phase IV (KMG-V): Genome sequencing to study the core and pangenomes of soil and plant-associated prokaryotes.</title>
        <authorList>
            <person name="Whitman W."/>
        </authorList>
    </citation>
    <scope>NUCLEOTIDE SEQUENCE</scope>
    <source>
        <strain evidence="15">16F</strain>
    </source>
</reference>
<dbReference type="AlphaFoldDB" id="A0A8J8G912"/>
<keyword evidence="9 10" id="KW-0998">Cell outer membrane</keyword>
<comment type="caution">
    <text evidence="15">The sequence shown here is derived from an EMBL/GenBank/DDBJ whole genome shotgun (WGS) entry which is preliminary data.</text>
</comment>
<dbReference type="InterPro" id="IPR037066">
    <property type="entry name" value="Plug_dom_sf"/>
</dbReference>
<dbReference type="GO" id="GO:0009279">
    <property type="term" value="C:cell outer membrane"/>
    <property type="evidence" value="ECO:0007669"/>
    <property type="project" value="UniProtKB-SubCell"/>
</dbReference>
<feature type="domain" description="TonB-dependent receptor-like beta-barrel" evidence="13">
    <location>
        <begin position="263"/>
        <end position="805"/>
    </location>
</feature>
<evidence type="ECO:0000259" key="13">
    <source>
        <dbReference type="Pfam" id="PF00593"/>
    </source>
</evidence>
<evidence type="ECO:0000313" key="15">
    <source>
        <dbReference type="EMBL" id="NRS92172.1"/>
    </source>
</evidence>
<dbReference type="InterPro" id="IPR039426">
    <property type="entry name" value="TonB-dep_rcpt-like"/>
</dbReference>
<evidence type="ECO:0000256" key="4">
    <source>
        <dbReference type="ARBA" id="ARBA00022692"/>
    </source>
</evidence>
<feature type="chain" id="PRO_5035231029" description="Outer membrane receptor protein involved in Fe transport" evidence="12">
    <location>
        <begin position="26"/>
        <end position="865"/>
    </location>
</feature>
<dbReference type="Gene3D" id="2.170.130.10">
    <property type="entry name" value="TonB-dependent receptor, plug domain"/>
    <property type="match status" value="1"/>
</dbReference>
<evidence type="ECO:0000256" key="9">
    <source>
        <dbReference type="ARBA" id="ARBA00023237"/>
    </source>
</evidence>
<accession>A0A8J8G912</accession>
<dbReference type="PROSITE" id="PS52016">
    <property type="entry name" value="TONB_DEPENDENT_REC_3"/>
    <property type="match status" value="1"/>
</dbReference>
<evidence type="ECO:0000256" key="7">
    <source>
        <dbReference type="ARBA" id="ARBA00023136"/>
    </source>
</evidence>
<comment type="subcellular location">
    <subcellularLocation>
        <location evidence="1 10">Cell outer membrane</location>
        <topology evidence="1 10">Multi-pass membrane protein</topology>
    </subcellularLocation>
</comment>
<keyword evidence="8" id="KW-0675">Receptor</keyword>
<dbReference type="InterPro" id="IPR036942">
    <property type="entry name" value="Beta-barrel_TonB_sf"/>
</dbReference>
<gene>
    <name evidence="15" type="ORF">HNQ03_001240</name>
</gene>
<evidence type="ECO:0000256" key="8">
    <source>
        <dbReference type="ARBA" id="ARBA00023170"/>
    </source>
</evidence>
<keyword evidence="2 10" id="KW-0813">Transport</keyword>
<dbReference type="EMBL" id="JABSNO010000007">
    <property type="protein sequence ID" value="NRS92172.1"/>
    <property type="molecule type" value="Genomic_DNA"/>
</dbReference>
<dbReference type="Pfam" id="PF07715">
    <property type="entry name" value="Plug"/>
    <property type="match status" value="1"/>
</dbReference>
<comment type="similarity">
    <text evidence="10 11">Belongs to the TonB-dependent receptor family.</text>
</comment>
<dbReference type="PANTHER" id="PTHR30069:SF29">
    <property type="entry name" value="HEMOGLOBIN AND HEMOGLOBIN-HAPTOGLOBIN-BINDING PROTEIN 1-RELATED"/>
    <property type="match status" value="1"/>
</dbReference>
<evidence type="ECO:0000256" key="5">
    <source>
        <dbReference type="ARBA" id="ARBA00022729"/>
    </source>
</evidence>
<protein>
    <recommendedName>
        <fullName evidence="17">Outer membrane receptor protein involved in Fe transport</fullName>
    </recommendedName>
</protein>
<keyword evidence="6 11" id="KW-0798">TonB box</keyword>
<dbReference type="GO" id="GO:0015344">
    <property type="term" value="F:siderophore uptake transmembrane transporter activity"/>
    <property type="evidence" value="ECO:0007669"/>
    <property type="project" value="TreeGrafter"/>
</dbReference>
<keyword evidence="5 12" id="KW-0732">Signal</keyword>
<evidence type="ECO:0000256" key="6">
    <source>
        <dbReference type="ARBA" id="ARBA00023077"/>
    </source>
</evidence>
<dbReference type="Proteomes" id="UP000610746">
    <property type="component" value="Unassembled WGS sequence"/>
</dbReference>
<evidence type="ECO:0000256" key="11">
    <source>
        <dbReference type="RuleBase" id="RU003357"/>
    </source>
</evidence>
<feature type="signal peptide" evidence="12">
    <location>
        <begin position="1"/>
        <end position="25"/>
    </location>
</feature>
<evidence type="ECO:0000256" key="12">
    <source>
        <dbReference type="SAM" id="SignalP"/>
    </source>
</evidence>
<keyword evidence="7 10" id="KW-0472">Membrane</keyword>
<name>A0A8J8G912_9FLAO</name>
<dbReference type="PANTHER" id="PTHR30069">
    <property type="entry name" value="TONB-DEPENDENT OUTER MEMBRANE RECEPTOR"/>
    <property type="match status" value="1"/>
</dbReference>
<dbReference type="InterPro" id="IPR012910">
    <property type="entry name" value="Plug_dom"/>
</dbReference>
<feature type="domain" description="TonB-dependent receptor plug" evidence="14">
    <location>
        <begin position="52"/>
        <end position="161"/>
    </location>
</feature>
<dbReference type="SUPFAM" id="SSF56935">
    <property type="entry name" value="Porins"/>
    <property type="match status" value="1"/>
</dbReference>
<evidence type="ECO:0000313" key="16">
    <source>
        <dbReference type="Proteomes" id="UP000610746"/>
    </source>
</evidence>
<evidence type="ECO:0008006" key="17">
    <source>
        <dbReference type="Google" id="ProtNLM"/>
    </source>
</evidence>
<sequence>MKNNSIRRGMLSVVLTLSTASVYYAQSVKDTVKREAGIEEVVIAGVADIAKDRKTPVAVSTIKEAQIIEKLGNQEFPEILNSTPSVYATKGGGGFGDARLNIRGFAQENIAVMINGVPVNDMENGSVYWSNWAGLSDVTSAMQVQRGLGSSKLAIASVGGTVNIITRSADKKEGGKVSVGVGNDGYYKTLFSYNTGKNTKGWSTSVLLGRTAGSTFASGTEFEGYNYYVAVGYQPNAKHDFQFTLTGAPQSHNQRAFEIPLQTLLDRGVDGKPDIKYNAEEGRLNGKEYTFRRNYYHKPVMSFNWDWKISTESKLSTVAYASFGRGAGTGDLGSVGGKRASDFRGADGLINFDAILAANAASTPDKGVLIRRSSVNSHNWYGLISSFNHKLNENLNFSVGVDARYYYGFHYQVASDLLGASAYRDRSNLNVANPTNSNYVSNTTAANPDFNPFGGKIDSIENQIGYSNDGEVLWYGGFGQLEYSNDRISAFVQAAVSNQGFQRIDNFILDGQTTLNGKVVSATNQPSATNPILYTKTGFENLVGYNAKAGLNFNIDEVHNVYGNVGYYSKQPFLNSVYPNNKNFLNPNLTNEKILGMELGYGFRMSWLNVNLNAYRTDWKDRFQRLSQNVTAPDKSVIRAYANIQGIREIHQGVELEANSKINKYLSLTGMVSVANWYYKGNATGTLYNETNEPIDDNGVVAANGIGGVRTLLLDDVKVGDAAQTTAAFGFIVEPVKDFRIDANVRYVDRLYGRLNVLDFAGPVPAVSEALRLPSYGLIDAGISYKLKLNNEKQFFTIRGNVFNLFDKYYIQQSYTNIPTSAKTSTAANAPTYEEAGKTYDGIANANQVFFGFGRTWSATLSFNF</sequence>
<organism evidence="15 16">
    <name type="scientific">Frigoriflavimonas asaccharolytica</name>
    <dbReference type="NCBI Taxonomy" id="2735899"/>
    <lineage>
        <taxon>Bacteria</taxon>
        <taxon>Pseudomonadati</taxon>
        <taxon>Bacteroidota</taxon>
        <taxon>Flavobacteriia</taxon>
        <taxon>Flavobacteriales</taxon>
        <taxon>Weeksellaceae</taxon>
        <taxon>Frigoriflavimonas</taxon>
    </lineage>
</organism>
<dbReference type="GO" id="GO:0044718">
    <property type="term" value="P:siderophore transmembrane transport"/>
    <property type="evidence" value="ECO:0007669"/>
    <property type="project" value="TreeGrafter"/>
</dbReference>
<dbReference type="PROSITE" id="PS01156">
    <property type="entry name" value="TONB_DEPENDENT_REC_2"/>
    <property type="match status" value="1"/>
</dbReference>
<dbReference type="InterPro" id="IPR000531">
    <property type="entry name" value="Beta-barrel_TonB"/>
</dbReference>
<keyword evidence="3 10" id="KW-1134">Transmembrane beta strand</keyword>
<dbReference type="Pfam" id="PF00593">
    <property type="entry name" value="TonB_dep_Rec_b-barrel"/>
    <property type="match status" value="1"/>
</dbReference>
<dbReference type="InterPro" id="IPR010917">
    <property type="entry name" value="TonB_rcpt_CS"/>
</dbReference>
<evidence type="ECO:0000259" key="14">
    <source>
        <dbReference type="Pfam" id="PF07715"/>
    </source>
</evidence>
<evidence type="ECO:0000256" key="1">
    <source>
        <dbReference type="ARBA" id="ARBA00004571"/>
    </source>
</evidence>
<evidence type="ECO:0000256" key="3">
    <source>
        <dbReference type="ARBA" id="ARBA00022452"/>
    </source>
</evidence>
<evidence type="ECO:0000256" key="10">
    <source>
        <dbReference type="PROSITE-ProRule" id="PRU01360"/>
    </source>
</evidence>